<feature type="transmembrane region" description="Helical" evidence="2">
    <location>
        <begin position="7"/>
        <end position="28"/>
    </location>
</feature>
<sequence length="258" mass="25648">MDRRRSAPWIGGTAAAALALGAGGWFLVVGPARDDTASTEQQVTSTREQNDLLTLQIASLEAASANLDQYKTELAALQEQLPTDIRLSALMRELDTLASTHGVTVLDLTFLTPTELVPVPPVPEAVPAAVPTDPAAAGGEGPAPAEGGAAAPSGPSAPAGMVGMDLTLTVVGTPDAVNAFIDGAQQGVQRLLLVTGVNLVTTQEEGASGGRPATALGDYQVQLSATAYVLPADDPAGAAPAGGADPAGAAGEPGAVDS</sequence>
<evidence type="ECO:0000256" key="1">
    <source>
        <dbReference type="SAM" id="MobiDB-lite"/>
    </source>
</evidence>
<dbReference type="OrthoDB" id="4823950at2"/>
<feature type="region of interest" description="Disordered" evidence="1">
    <location>
        <begin position="128"/>
        <end position="156"/>
    </location>
</feature>
<evidence type="ECO:0000256" key="2">
    <source>
        <dbReference type="SAM" id="Phobius"/>
    </source>
</evidence>
<evidence type="ECO:0000313" key="4">
    <source>
        <dbReference type="Proteomes" id="UP000296469"/>
    </source>
</evidence>
<dbReference type="EMBL" id="CP039291">
    <property type="protein sequence ID" value="QCB93640.1"/>
    <property type="molecule type" value="Genomic_DNA"/>
</dbReference>
<keyword evidence="2" id="KW-0812">Transmembrane</keyword>
<name>A0A4P7SHZ3_9CELL</name>
<gene>
    <name evidence="3" type="ORF">E5225_08755</name>
</gene>
<dbReference type="AlphaFoldDB" id="A0A4P7SHZ3"/>
<accession>A0A4P7SHZ3</accession>
<protein>
    <recommendedName>
        <fullName evidence="5">Pilus assembly protein PilO</fullName>
    </recommendedName>
</protein>
<organism evidence="3 4">
    <name type="scientific">Cellulomonas shaoxiangyii</name>
    <dbReference type="NCBI Taxonomy" id="2566013"/>
    <lineage>
        <taxon>Bacteria</taxon>
        <taxon>Bacillati</taxon>
        <taxon>Actinomycetota</taxon>
        <taxon>Actinomycetes</taxon>
        <taxon>Micrococcales</taxon>
        <taxon>Cellulomonadaceae</taxon>
        <taxon>Cellulomonas</taxon>
    </lineage>
</organism>
<keyword evidence="4" id="KW-1185">Reference proteome</keyword>
<dbReference type="KEGG" id="celz:E5225_08755"/>
<dbReference type="RefSeq" id="WP_135973726.1">
    <property type="nucleotide sequence ID" value="NZ_CP039291.1"/>
</dbReference>
<proteinExistence type="predicted"/>
<feature type="region of interest" description="Disordered" evidence="1">
    <location>
        <begin position="233"/>
        <end position="258"/>
    </location>
</feature>
<evidence type="ECO:0000313" key="3">
    <source>
        <dbReference type="EMBL" id="QCB93640.1"/>
    </source>
</evidence>
<keyword evidence="2" id="KW-1133">Transmembrane helix</keyword>
<dbReference type="Proteomes" id="UP000296469">
    <property type="component" value="Chromosome"/>
</dbReference>
<reference evidence="3 4" key="1">
    <citation type="submission" date="2019-04" db="EMBL/GenBank/DDBJ databases">
        <title>Isolation and identification of Cellulomonas shaoxiangyii sp. Nov. isolated from feces of the Tibetan antelopes (Pantholops hodgsonii) in the Qinghai-Tibet plateau of China.</title>
        <authorList>
            <person name="Tian Z."/>
        </authorList>
    </citation>
    <scope>NUCLEOTIDE SEQUENCE [LARGE SCALE GENOMIC DNA]</scope>
    <source>
        <strain evidence="3 4">Z28</strain>
    </source>
</reference>
<keyword evidence="2" id="KW-0472">Membrane</keyword>
<evidence type="ECO:0008006" key="5">
    <source>
        <dbReference type="Google" id="ProtNLM"/>
    </source>
</evidence>